<accession>B5CNN1</accession>
<dbReference type="EMBL" id="ABOU02000028">
    <property type="protein sequence ID" value="EDY33312.1"/>
    <property type="molecule type" value="Genomic_DNA"/>
</dbReference>
<evidence type="ECO:0000313" key="2">
    <source>
        <dbReference type="Proteomes" id="UP000003254"/>
    </source>
</evidence>
<dbReference type="AlphaFoldDB" id="B5CNN1"/>
<reference evidence="1 2" key="2">
    <citation type="submission" date="2008-08" db="EMBL/GenBank/DDBJ databases">
        <authorList>
            <person name="Fulton L."/>
            <person name="Clifton S."/>
            <person name="Fulton B."/>
            <person name="Xu J."/>
            <person name="Minx P."/>
            <person name="Pepin K.H."/>
            <person name="Johnson M."/>
            <person name="Bhonagiri V."/>
            <person name="Nash W.E."/>
            <person name="Mardis E.R."/>
            <person name="Wilson R.K."/>
        </authorList>
    </citation>
    <scope>NUCLEOTIDE SEQUENCE [LARGE SCALE GENOMIC DNA]</scope>
    <source>
        <strain evidence="1 2">ATCC 29176</strain>
    </source>
</reference>
<reference evidence="1 2" key="1">
    <citation type="submission" date="2008-08" db="EMBL/GenBank/DDBJ databases">
        <title>Draft genome sequence of Ruminococcus lactaris ATCC 29176.</title>
        <authorList>
            <person name="Sudarsanam P."/>
            <person name="Ley R."/>
            <person name="Guruge J."/>
            <person name="Turnbaugh P.J."/>
            <person name="Mahowald M."/>
            <person name="Liep D."/>
            <person name="Gordon J."/>
        </authorList>
    </citation>
    <scope>NUCLEOTIDE SEQUENCE [LARGE SCALE GENOMIC DNA]</scope>
    <source>
        <strain evidence="1 2">ATCC 29176</strain>
    </source>
</reference>
<dbReference type="HOGENOM" id="CLU_3276162_0_0_9"/>
<evidence type="ECO:0000313" key="1">
    <source>
        <dbReference type="EMBL" id="EDY33312.1"/>
    </source>
</evidence>
<sequence>MIWEKLISYGFFFLESDSGNHDLISQNPLIHILIFLNIQNL</sequence>
<name>B5CNN1_9FIRM</name>
<dbReference type="Proteomes" id="UP000003254">
    <property type="component" value="Unassembled WGS sequence"/>
</dbReference>
<gene>
    <name evidence="1" type="ORF">RUMLAC_01071</name>
</gene>
<keyword evidence="2" id="KW-1185">Reference proteome</keyword>
<protein>
    <submittedName>
        <fullName evidence="1">Uncharacterized protein</fullName>
    </submittedName>
</protein>
<proteinExistence type="predicted"/>
<organism evidence="1 2">
    <name type="scientific">[Ruminococcus] lactaris ATCC 29176</name>
    <dbReference type="NCBI Taxonomy" id="471875"/>
    <lineage>
        <taxon>Bacteria</taxon>
        <taxon>Bacillati</taxon>
        <taxon>Bacillota</taxon>
        <taxon>Clostridia</taxon>
        <taxon>Lachnospirales</taxon>
        <taxon>Lachnospiraceae</taxon>
        <taxon>Mediterraneibacter</taxon>
    </lineage>
</organism>
<comment type="caution">
    <text evidence="1">The sequence shown here is derived from an EMBL/GenBank/DDBJ whole genome shotgun (WGS) entry which is preliminary data.</text>
</comment>